<sequence>MYYNISYSPYYQPVNYRVLPVLGVPQLKKLNYIDSSKLEKYEETIKKLKEDKGELEKKLLSRATIKTTTKQNINLDELKKDYEDKMSSINTYIIKIKGAYEKEVGRLRDLNRKLTSKLSKKNLHHLMENNPSREFISFNEKIYDYLTKKNI</sequence>
<proteinExistence type="predicted"/>
<evidence type="ECO:0000313" key="1">
    <source>
        <dbReference type="EMBL" id="QFG74740.1"/>
    </source>
</evidence>
<name>A0A5J6VL41_9VIRU</name>
<accession>A0A5J6VL41</accession>
<organism evidence="1">
    <name type="scientific">Megaviridae environmental sample</name>
    <dbReference type="NCBI Taxonomy" id="1737588"/>
    <lineage>
        <taxon>Viruses</taxon>
        <taxon>Varidnaviria</taxon>
        <taxon>Bamfordvirae</taxon>
        <taxon>Nucleocytoviricota</taxon>
        <taxon>Megaviricetes</taxon>
        <taxon>Imitervirales</taxon>
        <taxon>Mimiviridae</taxon>
        <taxon>environmental samples</taxon>
    </lineage>
</organism>
<reference evidence="1" key="1">
    <citation type="journal article" date="2019" name="Philos. Trans. R. Soc. Lond., B, Biol. Sci.">
        <title>Targeted metagenomic recovery of four divergent viruses reveals shared and distinctive characteristics of giant viruses of marine eukaryotes.</title>
        <authorList>
            <person name="Needham D.M."/>
            <person name="Poirier C."/>
            <person name="Hehenberger E."/>
            <person name="Jimenez V."/>
            <person name="Swalwell J.E."/>
            <person name="Santoro A.E."/>
            <person name="Worden A.Z."/>
        </authorList>
    </citation>
    <scope>NUCLEOTIDE SEQUENCE</scope>
    <source>
        <strain evidence="1">MPacV-611</strain>
    </source>
</reference>
<dbReference type="EMBL" id="MN448290">
    <property type="protein sequence ID" value="QFG74740.1"/>
    <property type="molecule type" value="Genomic_DNA"/>
</dbReference>
<protein>
    <submittedName>
        <fullName evidence="1">Uncharacterized protein</fullName>
    </submittedName>
</protein>